<dbReference type="SUPFAM" id="SSF46785">
    <property type="entry name" value="Winged helix' DNA-binding domain"/>
    <property type="match status" value="1"/>
</dbReference>
<dbReference type="Gene3D" id="3.40.190.290">
    <property type="match status" value="1"/>
</dbReference>
<organism evidence="6 7">
    <name type="scientific">Paraburkholderia unamae</name>
    <dbReference type="NCBI Taxonomy" id="219649"/>
    <lineage>
        <taxon>Bacteria</taxon>
        <taxon>Pseudomonadati</taxon>
        <taxon>Pseudomonadota</taxon>
        <taxon>Betaproteobacteria</taxon>
        <taxon>Burkholderiales</taxon>
        <taxon>Burkholderiaceae</taxon>
        <taxon>Paraburkholderia</taxon>
    </lineage>
</organism>
<keyword evidence="3" id="KW-0238">DNA-binding</keyword>
<name>A0ABX5KSQ5_9BURK</name>
<dbReference type="Gene3D" id="1.10.10.10">
    <property type="entry name" value="Winged helix-like DNA-binding domain superfamily/Winged helix DNA-binding domain"/>
    <property type="match status" value="1"/>
</dbReference>
<dbReference type="InterPro" id="IPR036388">
    <property type="entry name" value="WH-like_DNA-bd_sf"/>
</dbReference>
<accession>A0ABX5KSQ5</accession>
<evidence type="ECO:0000256" key="3">
    <source>
        <dbReference type="ARBA" id="ARBA00023125"/>
    </source>
</evidence>
<dbReference type="PANTHER" id="PTHR30419">
    <property type="entry name" value="HTH-TYPE TRANSCRIPTIONAL REGULATOR YBHD"/>
    <property type="match status" value="1"/>
</dbReference>
<dbReference type="RefSeq" id="WP_116610414.1">
    <property type="nucleotide sequence ID" value="NZ_QEOB01000003.1"/>
</dbReference>
<evidence type="ECO:0000259" key="5">
    <source>
        <dbReference type="PROSITE" id="PS50931"/>
    </source>
</evidence>
<keyword evidence="4" id="KW-0804">Transcription</keyword>
<dbReference type="InterPro" id="IPR050950">
    <property type="entry name" value="HTH-type_LysR_regulators"/>
</dbReference>
<evidence type="ECO:0000256" key="1">
    <source>
        <dbReference type="ARBA" id="ARBA00009437"/>
    </source>
</evidence>
<reference evidence="6 7" key="1">
    <citation type="submission" date="2018-05" db="EMBL/GenBank/DDBJ databases">
        <title>Genomic Encyclopedia of Type Strains, Phase IV (KMG-V): Genome sequencing to study the core and pangenomes of soil and plant-associated prokaryotes.</title>
        <authorList>
            <person name="Whitman W."/>
        </authorList>
    </citation>
    <scope>NUCLEOTIDE SEQUENCE [LARGE SCALE GENOMIC DNA]</scope>
    <source>
        <strain evidence="6 7">SCZa-39</strain>
    </source>
</reference>
<feature type="domain" description="HTH lysR-type" evidence="5">
    <location>
        <begin position="6"/>
        <end position="63"/>
    </location>
</feature>
<dbReference type="PRINTS" id="PR00039">
    <property type="entry name" value="HTHLYSR"/>
</dbReference>
<proteinExistence type="inferred from homology"/>
<keyword evidence="7" id="KW-1185">Reference proteome</keyword>
<keyword evidence="2" id="KW-0805">Transcription regulation</keyword>
<evidence type="ECO:0000256" key="4">
    <source>
        <dbReference type="ARBA" id="ARBA00023163"/>
    </source>
</evidence>
<gene>
    <name evidence="6" type="ORF">C7402_103510</name>
</gene>
<protein>
    <submittedName>
        <fullName evidence="6">LysR family transcriptional regulator</fullName>
    </submittedName>
</protein>
<comment type="similarity">
    <text evidence="1">Belongs to the LysR transcriptional regulatory family.</text>
</comment>
<dbReference type="PROSITE" id="PS50931">
    <property type="entry name" value="HTH_LYSR"/>
    <property type="match status" value="1"/>
</dbReference>
<dbReference type="SUPFAM" id="SSF53850">
    <property type="entry name" value="Periplasmic binding protein-like II"/>
    <property type="match status" value="1"/>
</dbReference>
<comment type="caution">
    <text evidence="6">The sequence shown here is derived from an EMBL/GenBank/DDBJ whole genome shotgun (WGS) entry which is preliminary data.</text>
</comment>
<dbReference type="InterPro" id="IPR005119">
    <property type="entry name" value="LysR_subst-bd"/>
</dbReference>
<dbReference type="Pfam" id="PF00126">
    <property type="entry name" value="HTH_1"/>
    <property type="match status" value="1"/>
</dbReference>
<evidence type="ECO:0000313" key="6">
    <source>
        <dbReference type="EMBL" id="PVX85932.1"/>
    </source>
</evidence>
<dbReference type="InterPro" id="IPR000847">
    <property type="entry name" value="LysR_HTH_N"/>
</dbReference>
<dbReference type="CDD" id="cd05466">
    <property type="entry name" value="PBP2_LTTR_substrate"/>
    <property type="match status" value="1"/>
</dbReference>
<sequence length="312" mass="34050">MNSAAIDLRLMRSFLAVARTGSVTRAAAELHLTQPALSQHLRDLSQLMGVALVDRVGRGVALTHAGTNLYAQLDPLIAKLDLVLTDAMDRVQTVQGSLRIGAIDTYARSLVVPGVSALLTRYPQLRISVRELPAAAIDRALIDNELDIGVAFSNLSTPEIEQRTLFEETLGLAWLAPPNTRKPKASLEFAATQPLALLNNDFAMRRQIDTVFARAEIALDVHVEAANVDSLMRLAEAGRYATIASRLALPRNTTLTMADLADPGMSRIAALRWRKGKTFSPAMEHFEEALMDEIRAARLVTSHVTAQRRVTG</sequence>
<dbReference type="Pfam" id="PF03466">
    <property type="entry name" value="LysR_substrate"/>
    <property type="match status" value="1"/>
</dbReference>
<dbReference type="Proteomes" id="UP000245712">
    <property type="component" value="Unassembled WGS sequence"/>
</dbReference>
<evidence type="ECO:0000256" key="2">
    <source>
        <dbReference type="ARBA" id="ARBA00023015"/>
    </source>
</evidence>
<dbReference type="InterPro" id="IPR036390">
    <property type="entry name" value="WH_DNA-bd_sf"/>
</dbReference>
<dbReference type="EMBL" id="QEOB01000003">
    <property type="protein sequence ID" value="PVX85932.1"/>
    <property type="molecule type" value="Genomic_DNA"/>
</dbReference>
<evidence type="ECO:0000313" key="7">
    <source>
        <dbReference type="Proteomes" id="UP000245712"/>
    </source>
</evidence>